<dbReference type="EMBL" id="BAABKK010000052">
    <property type="protein sequence ID" value="GAA4655742.1"/>
    <property type="molecule type" value="Genomic_DNA"/>
</dbReference>
<proteinExistence type="predicted"/>
<reference evidence="2" key="1">
    <citation type="journal article" date="2019" name="Int. J. Syst. Evol. Microbiol.">
        <title>The Global Catalogue of Microorganisms (GCM) 10K type strain sequencing project: providing services to taxonomists for standard genome sequencing and annotation.</title>
        <authorList>
            <consortium name="The Broad Institute Genomics Platform"/>
            <consortium name="The Broad Institute Genome Sequencing Center for Infectious Disease"/>
            <person name="Wu L."/>
            <person name="Ma J."/>
        </authorList>
    </citation>
    <scope>NUCLEOTIDE SEQUENCE [LARGE SCALE GENOMIC DNA]</scope>
    <source>
        <strain evidence="2">JCM 18514</strain>
    </source>
</reference>
<accession>A0ABP8VA51</accession>
<dbReference type="Proteomes" id="UP001500200">
    <property type="component" value="Unassembled WGS sequence"/>
</dbReference>
<evidence type="ECO:0000313" key="2">
    <source>
        <dbReference type="Proteomes" id="UP001500200"/>
    </source>
</evidence>
<protein>
    <recommendedName>
        <fullName evidence="3">4Fe-4S ferredoxin-type domain-containing protein</fullName>
    </recommendedName>
</protein>
<evidence type="ECO:0008006" key="3">
    <source>
        <dbReference type="Google" id="ProtNLM"/>
    </source>
</evidence>
<gene>
    <name evidence="1" type="ORF">GCM10023346_48720</name>
</gene>
<keyword evidence="2" id="KW-1185">Reference proteome</keyword>
<name>A0ABP8VA51_9MICC</name>
<organism evidence="1 2">
    <name type="scientific">Arthrobacter gyeryongensis</name>
    <dbReference type="NCBI Taxonomy" id="1650592"/>
    <lineage>
        <taxon>Bacteria</taxon>
        <taxon>Bacillati</taxon>
        <taxon>Actinomycetota</taxon>
        <taxon>Actinomycetes</taxon>
        <taxon>Micrococcales</taxon>
        <taxon>Micrococcaceae</taxon>
        <taxon>Arthrobacter</taxon>
    </lineage>
</organism>
<comment type="caution">
    <text evidence="1">The sequence shown here is derived from an EMBL/GenBank/DDBJ whole genome shotgun (WGS) entry which is preliminary data.</text>
</comment>
<evidence type="ECO:0000313" key="1">
    <source>
        <dbReference type="EMBL" id="GAA4655742.1"/>
    </source>
</evidence>
<sequence length="305" mass="34100">MQWGPIPPSGGPRRDRYLDVNGRESLRTADESYAAALAALGKRADEIPAMHMPSVTDDDALRREVQRQKRSEWLDFSATVDQETLNAVEPMIRGSESAAVAALNYLEDHELAEVAHTAIHRAAFMRRGLYGCHIVLRDDDEFWTNCSINMSHLRAGMSAGLISDFECSICGRMVEDCDHNLGEVYDKTASRDDEDLCSICRATECEHQVGETYATAAYANARNVIPEEVSMVARPRYPQARIVEKSIDLGPEDPRVRRAAQHNNLNCDACLGPCKGFNDMRTWEERRGNVTETDDDDYVVDNLGS</sequence>